<sequence>MARKNSKKAPILRQSLIHLAAPSFLGLVHLQHKSSNVHKASSLGIINMQLRGLIDEGIEKVLGLYWLKPAGRCCISQIINLDQKAAAKPKLSLYQESGTACILQNGTLTLTDPNAPIPLYGNELSPISIFFSIGYTVVPLPNHRDLHLSCLPKLPKYTLSIFLGFCEDSTWAGMMTLLMRWYTPPEEPQA</sequence>
<dbReference type="AlphaFoldDB" id="A0AAW0DXG8"/>
<proteinExistence type="predicted"/>
<evidence type="ECO:0000313" key="2">
    <source>
        <dbReference type="Proteomes" id="UP001383192"/>
    </source>
</evidence>
<evidence type="ECO:0000313" key="1">
    <source>
        <dbReference type="EMBL" id="KAK7056511.1"/>
    </source>
</evidence>
<gene>
    <name evidence="1" type="ORF">VNI00_003067</name>
</gene>
<keyword evidence="2" id="KW-1185">Reference proteome</keyword>
<protein>
    <submittedName>
        <fullName evidence="1">Uncharacterized protein</fullName>
    </submittedName>
</protein>
<dbReference type="EMBL" id="JAYKXP010000007">
    <property type="protein sequence ID" value="KAK7056511.1"/>
    <property type="molecule type" value="Genomic_DNA"/>
</dbReference>
<name>A0AAW0DXG8_9AGAR</name>
<accession>A0AAW0DXG8</accession>
<dbReference type="Proteomes" id="UP001383192">
    <property type="component" value="Unassembled WGS sequence"/>
</dbReference>
<organism evidence="1 2">
    <name type="scientific">Paramarasmius palmivorus</name>
    <dbReference type="NCBI Taxonomy" id="297713"/>
    <lineage>
        <taxon>Eukaryota</taxon>
        <taxon>Fungi</taxon>
        <taxon>Dikarya</taxon>
        <taxon>Basidiomycota</taxon>
        <taxon>Agaricomycotina</taxon>
        <taxon>Agaricomycetes</taxon>
        <taxon>Agaricomycetidae</taxon>
        <taxon>Agaricales</taxon>
        <taxon>Marasmiineae</taxon>
        <taxon>Marasmiaceae</taxon>
        <taxon>Paramarasmius</taxon>
    </lineage>
</organism>
<comment type="caution">
    <text evidence="1">The sequence shown here is derived from an EMBL/GenBank/DDBJ whole genome shotgun (WGS) entry which is preliminary data.</text>
</comment>
<reference evidence="1 2" key="1">
    <citation type="submission" date="2024-01" db="EMBL/GenBank/DDBJ databases">
        <title>A draft genome for a cacao thread blight-causing isolate of Paramarasmius palmivorus.</title>
        <authorList>
            <person name="Baruah I.K."/>
            <person name="Bukari Y."/>
            <person name="Amoako-Attah I."/>
            <person name="Meinhardt L.W."/>
            <person name="Bailey B.A."/>
            <person name="Cohen S.P."/>
        </authorList>
    </citation>
    <scope>NUCLEOTIDE SEQUENCE [LARGE SCALE GENOMIC DNA]</scope>
    <source>
        <strain evidence="1 2">GH-12</strain>
    </source>
</reference>